<sequence>MPYKCVIVDDEPLAIKLIENHIAKVDSLEVVATCNSAIKAFEIIHTTDVDLLFLDINMPNLTGIDFLKSLKNPPKTILTTAYRDYAIESYDLEVLDYLLKPITFERFFKAVEKFTRSHTSNNNERTFNANNEEHDFLIIKSGNKHHKVFTEQIIYIESLKDYVRFHLEDDKRIVAKHRISEIEKKLDTKSFLRVHRSYLINTQKITAFTSHDIEVNAVEIPIGISYKENTISFLQQLKS</sequence>
<keyword evidence="1" id="KW-0597">Phosphoprotein</keyword>
<proteinExistence type="predicted"/>
<reference evidence="4 5" key="1">
    <citation type="submission" date="2017-07" db="EMBL/GenBank/DDBJ databases">
        <authorList>
            <person name="Sun Z.S."/>
            <person name="Albrecht U."/>
            <person name="Echele G."/>
            <person name="Lee C.C."/>
        </authorList>
    </citation>
    <scope>NUCLEOTIDE SEQUENCE [LARGE SCALE GENOMIC DNA]</scope>
    <source>
        <strain evidence="5">type strain: KCTC 22618</strain>
    </source>
</reference>
<dbReference type="SMART" id="SM00448">
    <property type="entry name" value="REC"/>
    <property type="match status" value="1"/>
</dbReference>
<dbReference type="Gene3D" id="2.40.50.1020">
    <property type="entry name" value="LytTr DNA-binding domain"/>
    <property type="match status" value="1"/>
</dbReference>
<protein>
    <submittedName>
        <fullName evidence="4">LytTR family two component transcriptional regulator</fullName>
    </submittedName>
</protein>
<dbReference type="PROSITE" id="PS50930">
    <property type="entry name" value="HTH_LYTTR"/>
    <property type="match status" value="1"/>
</dbReference>
<dbReference type="InterPro" id="IPR007492">
    <property type="entry name" value="LytTR_DNA-bd_dom"/>
</dbReference>
<keyword evidence="5" id="KW-1185">Reference proteome</keyword>
<dbReference type="OrthoDB" id="2168082at2"/>
<gene>
    <name evidence="4" type="ORF">TJEJU_3342</name>
</gene>
<organism evidence="4 5">
    <name type="scientific">Tenacibaculum jejuense</name>
    <dbReference type="NCBI Taxonomy" id="584609"/>
    <lineage>
        <taxon>Bacteria</taxon>
        <taxon>Pseudomonadati</taxon>
        <taxon>Bacteroidota</taxon>
        <taxon>Flavobacteriia</taxon>
        <taxon>Flavobacteriales</taxon>
        <taxon>Flavobacteriaceae</taxon>
        <taxon>Tenacibaculum</taxon>
    </lineage>
</organism>
<dbReference type="Pfam" id="PF04397">
    <property type="entry name" value="LytTR"/>
    <property type="match status" value="1"/>
</dbReference>
<dbReference type="KEGG" id="tje:TJEJU_3342"/>
<dbReference type="Gene3D" id="3.40.50.2300">
    <property type="match status" value="1"/>
</dbReference>
<dbReference type="EMBL" id="LT899436">
    <property type="protein sequence ID" value="SNR16992.1"/>
    <property type="molecule type" value="Genomic_DNA"/>
</dbReference>
<dbReference type="PANTHER" id="PTHR45526">
    <property type="entry name" value="TRANSCRIPTIONAL REGULATORY PROTEIN DPIA"/>
    <property type="match status" value="1"/>
</dbReference>
<evidence type="ECO:0000313" key="4">
    <source>
        <dbReference type="EMBL" id="SNR16992.1"/>
    </source>
</evidence>
<feature type="domain" description="HTH LytTR-type" evidence="3">
    <location>
        <begin position="137"/>
        <end position="205"/>
    </location>
</feature>
<feature type="modified residue" description="4-aspartylphosphate" evidence="1">
    <location>
        <position position="55"/>
    </location>
</feature>
<dbReference type="GO" id="GO:0003677">
    <property type="term" value="F:DNA binding"/>
    <property type="evidence" value="ECO:0007669"/>
    <property type="project" value="InterPro"/>
</dbReference>
<dbReference type="RefSeq" id="WP_095073914.1">
    <property type="nucleotide sequence ID" value="NZ_LT899436.1"/>
</dbReference>
<evidence type="ECO:0000313" key="5">
    <source>
        <dbReference type="Proteomes" id="UP000215214"/>
    </source>
</evidence>
<feature type="domain" description="Response regulatory" evidence="2">
    <location>
        <begin position="4"/>
        <end position="115"/>
    </location>
</feature>
<dbReference type="SMART" id="SM00850">
    <property type="entry name" value="LytTR"/>
    <property type="match status" value="1"/>
</dbReference>
<dbReference type="Pfam" id="PF00072">
    <property type="entry name" value="Response_reg"/>
    <property type="match status" value="1"/>
</dbReference>
<evidence type="ECO:0000256" key="1">
    <source>
        <dbReference type="PROSITE-ProRule" id="PRU00169"/>
    </source>
</evidence>
<dbReference type="PANTHER" id="PTHR45526:SF1">
    <property type="entry name" value="TRANSCRIPTIONAL REGULATORY PROTEIN DCUR-RELATED"/>
    <property type="match status" value="1"/>
</dbReference>
<dbReference type="AlphaFoldDB" id="A0A238UD47"/>
<name>A0A238UD47_9FLAO</name>
<accession>A0A238UD47</accession>
<dbReference type="GO" id="GO:0000156">
    <property type="term" value="F:phosphorelay response regulator activity"/>
    <property type="evidence" value="ECO:0007669"/>
    <property type="project" value="TreeGrafter"/>
</dbReference>
<dbReference type="PROSITE" id="PS50110">
    <property type="entry name" value="RESPONSE_REGULATORY"/>
    <property type="match status" value="1"/>
</dbReference>
<evidence type="ECO:0000259" key="3">
    <source>
        <dbReference type="PROSITE" id="PS50930"/>
    </source>
</evidence>
<dbReference type="InterPro" id="IPR051271">
    <property type="entry name" value="2C-system_Tx_regulators"/>
</dbReference>
<dbReference type="InterPro" id="IPR001789">
    <property type="entry name" value="Sig_transdc_resp-reg_receiver"/>
</dbReference>
<dbReference type="InterPro" id="IPR011006">
    <property type="entry name" value="CheY-like_superfamily"/>
</dbReference>
<dbReference type="SUPFAM" id="SSF52172">
    <property type="entry name" value="CheY-like"/>
    <property type="match status" value="1"/>
</dbReference>
<dbReference type="Proteomes" id="UP000215214">
    <property type="component" value="Chromosome TJEJU"/>
</dbReference>
<evidence type="ECO:0000259" key="2">
    <source>
        <dbReference type="PROSITE" id="PS50110"/>
    </source>
</evidence>